<dbReference type="GO" id="GO:0031640">
    <property type="term" value="P:killing of cells of another organism"/>
    <property type="evidence" value="ECO:0007669"/>
    <property type="project" value="InterPro"/>
</dbReference>
<gene>
    <name evidence="3" type="primary">Aste57867_17134</name>
    <name evidence="2" type="ORF">As57867_017075</name>
    <name evidence="3" type="ORF">ASTE57867_17134</name>
</gene>
<evidence type="ECO:0000259" key="1">
    <source>
        <dbReference type="PROSITE" id="PS00276"/>
    </source>
</evidence>
<accession>A0A485LAH2</accession>
<dbReference type="EMBL" id="VJMH01006037">
    <property type="protein sequence ID" value="KAF0691694.1"/>
    <property type="molecule type" value="Genomic_DNA"/>
</dbReference>
<dbReference type="EMBL" id="CAADRA010006058">
    <property type="protein sequence ID" value="VFT93892.1"/>
    <property type="molecule type" value="Genomic_DNA"/>
</dbReference>
<protein>
    <submittedName>
        <fullName evidence="3">Aste57867_17134 protein</fullName>
    </submittedName>
</protein>
<reference evidence="3 4" key="1">
    <citation type="submission" date="2019-03" db="EMBL/GenBank/DDBJ databases">
        <authorList>
            <person name="Gaulin E."/>
            <person name="Dumas B."/>
        </authorList>
    </citation>
    <scope>NUCLEOTIDE SEQUENCE [LARGE SCALE GENOMIC DNA]</scope>
    <source>
        <strain evidence="3">CBS 568.67</strain>
    </source>
</reference>
<dbReference type="Proteomes" id="UP000332933">
    <property type="component" value="Unassembled WGS sequence"/>
</dbReference>
<dbReference type="GO" id="GO:0140911">
    <property type="term" value="F:pore-forming activity"/>
    <property type="evidence" value="ECO:0007669"/>
    <property type="project" value="InterPro"/>
</dbReference>
<feature type="domain" description="Channel forming colicins" evidence="1">
    <location>
        <begin position="124"/>
        <end position="135"/>
    </location>
</feature>
<dbReference type="GO" id="GO:0050829">
    <property type="term" value="P:defense response to Gram-negative bacterium"/>
    <property type="evidence" value="ECO:0007669"/>
    <property type="project" value="InterPro"/>
</dbReference>
<dbReference type="AlphaFoldDB" id="A0A485LAH2"/>
<reference evidence="2" key="2">
    <citation type="submission" date="2019-06" db="EMBL/GenBank/DDBJ databases">
        <title>Genomics analysis of Aphanomyces spp. identifies a new class of oomycete effector associated with host adaptation.</title>
        <authorList>
            <person name="Gaulin E."/>
        </authorList>
    </citation>
    <scope>NUCLEOTIDE SEQUENCE</scope>
    <source>
        <strain evidence="2">CBS 578.67</strain>
    </source>
</reference>
<dbReference type="InterPro" id="IPR000293">
    <property type="entry name" value="Channel_colicin_C"/>
</dbReference>
<dbReference type="PROSITE" id="PS00276">
    <property type="entry name" value="CHANNEL_COLICIN"/>
    <property type="match status" value="1"/>
</dbReference>
<organism evidence="3 4">
    <name type="scientific">Aphanomyces stellatus</name>
    <dbReference type="NCBI Taxonomy" id="120398"/>
    <lineage>
        <taxon>Eukaryota</taxon>
        <taxon>Sar</taxon>
        <taxon>Stramenopiles</taxon>
        <taxon>Oomycota</taxon>
        <taxon>Saprolegniomycetes</taxon>
        <taxon>Saprolegniales</taxon>
        <taxon>Verrucalvaceae</taxon>
        <taxon>Aphanomyces</taxon>
    </lineage>
</organism>
<sequence length="147" mass="16518">MASLLRPTSWTFDPQIFHTKTFAVFLAEKSGLNRMLVLWNRMDNIDFDDLLLSTGGQSSVRAIQVVNMSSTTLPSLVRQSMANPNDTVVTKQIVSRGVALFTAYDHNMALVPAFHPLFGPSWITWAWRPLFVQSETTERAPKLGFVC</sequence>
<name>A0A485LAH2_9STRA</name>
<proteinExistence type="predicted"/>
<keyword evidence="4" id="KW-1185">Reference proteome</keyword>
<dbReference type="GO" id="GO:0016020">
    <property type="term" value="C:membrane"/>
    <property type="evidence" value="ECO:0007669"/>
    <property type="project" value="InterPro"/>
</dbReference>
<evidence type="ECO:0000313" key="4">
    <source>
        <dbReference type="Proteomes" id="UP000332933"/>
    </source>
</evidence>
<evidence type="ECO:0000313" key="3">
    <source>
        <dbReference type="EMBL" id="VFT93892.1"/>
    </source>
</evidence>
<evidence type="ECO:0000313" key="2">
    <source>
        <dbReference type="EMBL" id="KAF0691694.1"/>
    </source>
</evidence>